<dbReference type="EMBL" id="CP114280">
    <property type="protein sequence ID" value="WFN56020.1"/>
    <property type="molecule type" value="Genomic_DNA"/>
</dbReference>
<feature type="domain" description="Cyclic nucleotide-binding" evidence="1">
    <location>
        <begin position="45"/>
        <end position="65"/>
    </location>
</feature>
<evidence type="ECO:0000259" key="1">
    <source>
        <dbReference type="PROSITE" id="PS50042"/>
    </source>
</evidence>
<sequence>MHSTLPLDLAAHKAGQLSSLFDIILKMVEEEKVSPQLSALIGIVGDSFGEIRLALDAEVSDEPRS</sequence>
<dbReference type="PROSITE" id="PS50042">
    <property type="entry name" value="CNMP_BINDING_3"/>
    <property type="match status" value="1"/>
</dbReference>
<dbReference type="InterPro" id="IPR000595">
    <property type="entry name" value="cNMP-bd_dom"/>
</dbReference>
<dbReference type="Proteomes" id="UP001219630">
    <property type="component" value="Chromosome"/>
</dbReference>
<reference evidence="2 3" key="1">
    <citation type="submission" date="2022-12" db="EMBL/GenBank/DDBJ databases">
        <title>Complete genome sequencing of Dickeya lacustris type strain LMG30899.</title>
        <authorList>
            <person name="Dobhal S."/>
            <person name="Arizala D."/>
            <person name="Arif M."/>
        </authorList>
    </citation>
    <scope>NUCLEOTIDE SEQUENCE [LARGE SCALE GENOMIC DNA]</scope>
    <source>
        <strain evidence="2 3">LMG30899</strain>
    </source>
</reference>
<keyword evidence="3" id="KW-1185">Reference proteome</keyword>
<accession>A0ABY8G7Y0</accession>
<dbReference type="RefSeq" id="WP_125259459.1">
    <property type="nucleotide sequence ID" value="NZ_CP114280.1"/>
</dbReference>
<organism evidence="2 3">
    <name type="scientific">Dickeya lacustris</name>
    <dbReference type="NCBI Taxonomy" id="2259638"/>
    <lineage>
        <taxon>Bacteria</taxon>
        <taxon>Pseudomonadati</taxon>
        <taxon>Pseudomonadota</taxon>
        <taxon>Gammaproteobacteria</taxon>
        <taxon>Enterobacterales</taxon>
        <taxon>Pectobacteriaceae</taxon>
        <taxon>Dickeya</taxon>
    </lineage>
</organism>
<gene>
    <name evidence="2" type="ORF">O1Q98_01440</name>
</gene>
<evidence type="ECO:0000313" key="3">
    <source>
        <dbReference type="Proteomes" id="UP001219630"/>
    </source>
</evidence>
<name>A0ABY8G7Y0_9GAMM</name>
<proteinExistence type="predicted"/>
<protein>
    <recommendedName>
        <fullName evidence="1">Cyclic nucleotide-binding domain-containing protein</fullName>
    </recommendedName>
</protein>
<evidence type="ECO:0000313" key="2">
    <source>
        <dbReference type="EMBL" id="WFN56020.1"/>
    </source>
</evidence>